<keyword evidence="11" id="KW-1185">Reference proteome</keyword>
<evidence type="ECO:0000256" key="1">
    <source>
        <dbReference type="ARBA" id="ARBA00004123"/>
    </source>
</evidence>
<feature type="region of interest" description="Disordered" evidence="8">
    <location>
        <begin position="1"/>
        <end position="28"/>
    </location>
</feature>
<evidence type="ECO:0000259" key="9">
    <source>
        <dbReference type="Pfam" id="PF10744"/>
    </source>
</evidence>
<dbReference type="PANTHER" id="PTHR35041">
    <property type="entry name" value="MEDIATOR OF RNA POLYMERASE II TRANSCRIPTION SUBUNIT 1"/>
    <property type="match status" value="1"/>
</dbReference>
<dbReference type="EMBL" id="SRPO01000068">
    <property type="protein sequence ID" value="KAG5943317.1"/>
    <property type="molecule type" value="Genomic_DNA"/>
</dbReference>
<dbReference type="GO" id="GO:0003712">
    <property type="term" value="F:transcription coregulator activity"/>
    <property type="evidence" value="ECO:0007669"/>
    <property type="project" value="InterPro"/>
</dbReference>
<dbReference type="GO" id="GO:0045944">
    <property type="term" value="P:positive regulation of transcription by RNA polymerase II"/>
    <property type="evidence" value="ECO:0007669"/>
    <property type="project" value="UniProtKB-ARBA"/>
</dbReference>
<keyword evidence="4 7" id="KW-0010">Activator</keyword>
<evidence type="ECO:0000256" key="8">
    <source>
        <dbReference type="SAM" id="MobiDB-lite"/>
    </source>
</evidence>
<comment type="similarity">
    <text evidence="2 7">Belongs to the Mediator complex subunit 1 family.</text>
</comment>
<organism evidence="10 11">
    <name type="scientific">Claviceps pazoutovae</name>
    <dbReference type="NCBI Taxonomy" id="1649127"/>
    <lineage>
        <taxon>Eukaryota</taxon>
        <taxon>Fungi</taxon>
        <taxon>Dikarya</taxon>
        <taxon>Ascomycota</taxon>
        <taxon>Pezizomycotina</taxon>
        <taxon>Sordariomycetes</taxon>
        <taxon>Hypocreomycetidae</taxon>
        <taxon>Hypocreales</taxon>
        <taxon>Clavicipitaceae</taxon>
        <taxon>Claviceps</taxon>
    </lineage>
</organism>
<evidence type="ECO:0000256" key="2">
    <source>
        <dbReference type="ARBA" id="ARBA00006210"/>
    </source>
</evidence>
<evidence type="ECO:0000313" key="11">
    <source>
        <dbReference type="Proteomes" id="UP000706124"/>
    </source>
</evidence>
<name>A0A9P7MG96_9HYPO</name>
<feature type="region of interest" description="Disordered" evidence="8">
    <location>
        <begin position="44"/>
        <end position="64"/>
    </location>
</feature>
<evidence type="ECO:0000256" key="6">
    <source>
        <dbReference type="ARBA" id="ARBA00023242"/>
    </source>
</evidence>
<comment type="subcellular location">
    <subcellularLocation>
        <location evidence="1 7">Nucleus</location>
    </subcellularLocation>
</comment>
<dbReference type="InterPro" id="IPR019680">
    <property type="entry name" value="Mediator_Med1"/>
</dbReference>
<feature type="compositionally biased region" description="Polar residues" evidence="8">
    <location>
        <begin position="11"/>
        <end position="20"/>
    </location>
</feature>
<dbReference type="GO" id="GO:0016592">
    <property type="term" value="C:mediator complex"/>
    <property type="evidence" value="ECO:0007669"/>
    <property type="project" value="InterPro"/>
</dbReference>
<keyword evidence="5 7" id="KW-0804">Transcription</keyword>
<dbReference type="Pfam" id="PF10744">
    <property type="entry name" value="Med1"/>
    <property type="match status" value="1"/>
</dbReference>
<sequence>MATPTPMKHAPSQQGRTPSQLAAATPPVSTPFSTPFSNAAHAAFSPRGLRSSPQHVKKSPATSNLMGHTNMVAFNFDSPSTAAAMGALGLGGSFDIGLDSVGVSGLDAIGAALANEDDKLKRLDTIINILSTTKGLVSEASLERLAQRIGLELLSEEQTMAGGRKTRTLAIAGSAIALDIVLDNNIVQSASLSYHGSATSVAEHMDAAGQILLRNLTLLPGQSPLTKTLDSFASNFERLAGLDKLSIVPGLDCHEALAGIYSSLSRLHEWDLSNLRGEDATKGRSEAYLTNVAMCCRHGRPAMHERDRVGLAWQYWKQHRHVIPSVDDADMSSWGAKRDKVWSLLLGCDALDGMGVSPVRVSDTWISEAITREDMSFSPLRTMLDWQEPPYVSLPQSDDNKDAGMDLLQPDLSTTRVPRVMFTVSFDPPVVLPQNDWARLYMCANIDPPNIQNEMIQRGLPPSPPTFDSLLFPFPPGIKVDPSEPRAISRRRQLLHIGSDDKTMQRHNTLFIYKPIYSQTVTEMPFSHPRQLLDMLPLLRQYAFLSTLLENSFGEQTTTPEEDSKLPSLTSPSSSSSLSQEEKDDGWLLAGTKTKTKRDQLSDFMDVDSTSSGRAEHAVLPLRAPTSISTSTHLDVILWVHPAPQMQVVFPMGHSTANISLRILEGGVVEIIDENILAMEGDAAAATTADMDEDRKRRRSTFTRDRLARVLEHLEDLCKWAEWIRMRL</sequence>
<accession>A0A9P7MG96</accession>
<feature type="region of interest" description="Disordered" evidence="8">
    <location>
        <begin position="554"/>
        <end position="592"/>
    </location>
</feature>
<evidence type="ECO:0000313" key="10">
    <source>
        <dbReference type="EMBL" id="KAG5943317.1"/>
    </source>
</evidence>
<dbReference type="PANTHER" id="PTHR35041:SF4">
    <property type="entry name" value="MEDIATOR OF RNA POLYMERASE II TRANSCRIPTION SUBUNIT 1"/>
    <property type="match status" value="1"/>
</dbReference>
<dbReference type="AlphaFoldDB" id="A0A9P7MG96"/>
<feature type="compositionally biased region" description="Low complexity" evidence="8">
    <location>
        <begin position="566"/>
        <end position="579"/>
    </location>
</feature>
<proteinExistence type="inferred from homology"/>
<gene>
    <name evidence="10" type="ORF">E4U60_006735</name>
</gene>
<comment type="caution">
    <text evidence="10">The sequence shown here is derived from an EMBL/GenBank/DDBJ whole genome shotgun (WGS) entry which is preliminary data.</text>
</comment>
<evidence type="ECO:0000256" key="4">
    <source>
        <dbReference type="ARBA" id="ARBA00023159"/>
    </source>
</evidence>
<evidence type="ECO:0000256" key="7">
    <source>
        <dbReference type="RuleBase" id="RU364059"/>
    </source>
</evidence>
<keyword evidence="3 7" id="KW-0805">Transcription regulation</keyword>
<reference evidence="10 11" key="1">
    <citation type="journal article" date="2020" name="bioRxiv">
        <title>Whole genome comparisons of ergot fungi reveals the divergence and evolution of species within the genus Claviceps are the result of varying mechanisms driving genome evolution and host range expansion.</title>
        <authorList>
            <person name="Wyka S.A."/>
            <person name="Mondo S.J."/>
            <person name="Liu M."/>
            <person name="Dettman J."/>
            <person name="Nalam V."/>
            <person name="Broders K.D."/>
        </authorList>
    </citation>
    <scope>NUCLEOTIDE SEQUENCE [LARGE SCALE GENOMIC DNA]</scope>
    <source>
        <strain evidence="10 11">CCC 1485</strain>
    </source>
</reference>
<dbReference type="Proteomes" id="UP000706124">
    <property type="component" value="Unassembled WGS sequence"/>
</dbReference>
<comment type="function">
    <text evidence="7">Component of the Mediator complex, a coactivator involved in the regulated transcription of nearly all RNA polymerase II-dependent genes. Mediator functions as a bridge to convey information from gene-specific regulatory proteins to the basal RNA polymerase II transcription machinery. Mediator is recruited to promoters by direct interactions with regulatory proteins and serves as a scaffold for the assembly of a functional preinitiation complex with RNA polymerase II and the general transcription factors.</text>
</comment>
<evidence type="ECO:0000256" key="5">
    <source>
        <dbReference type="ARBA" id="ARBA00023163"/>
    </source>
</evidence>
<protein>
    <recommendedName>
        <fullName evidence="7">Mediator of RNA polymerase II transcription subunit 1</fullName>
    </recommendedName>
    <alternativeName>
        <fullName evidence="7">Mediator complex subunit 1</fullName>
    </alternativeName>
</protein>
<keyword evidence="6 7" id="KW-0539">Nucleus</keyword>
<evidence type="ECO:0000256" key="3">
    <source>
        <dbReference type="ARBA" id="ARBA00023015"/>
    </source>
</evidence>
<dbReference type="OrthoDB" id="5310959at2759"/>
<feature type="domain" description="Mediator complex subunit Med1" evidence="9">
    <location>
        <begin position="124"/>
        <end position="554"/>
    </location>
</feature>